<gene>
    <name evidence="3" type="ORF">GCM10010439_30100</name>
</gene>
<evidence type="ECO:0000256" key="1">
    <source>
        <dbReference type="ARBA" id="ARBA00010552"/>
    </source>
</evidence>
<reference evidence="4" key="1">
    <citation type="journal article" date="2019" name="Int. J. Syst. Evol. Microbiol.">
        <title>The Global Catalogue of Microorganisms (GCM) 10K type strain sequencing project: providing services to taxonomists for standard genome sequencing and annotation.</title>
        <authorList>
            <consortium name="The Broad Institute Genomics Platform"/>
            <consortium name="The Broad Institute Genome Sequencing Center for Infectious Disease"/>
            <person name="Wu L."/>
            <person name="Ma J."/>
        </authorList>
    </citation>
    <scope>NUCLEOTIDE SEQUENCE [LARGE SCALE GENOMIC DNA]</scope>
    <source>
        <strain evidence="4">JCM 8201</strain>
    </source>
</reference>
<organism evidence="3 4">
    <name type="scientific">Actinocorallia aurantiaca</name>
    <dbReference type="NCBI Taxonomy" id="46204"/>
    <lineage>
        <taxon>Bacteria</taxon>
        <taxon>Bacillati</taxon>
        <taxon>Actinomycetota</taxon>
        <taxon>Actinomycetes</taxon>
        <taxon>Streptosporangiales</taxon>
        <taxon>Thermomonosporaceae</taxon>
        <taxon>Actinocorallia</taxon>
    </lineage>
</organism>
<dbReference type="Pfam" id="PF01042">
    <property type="entry name" value="Ribonuc_L-PSP"/>
    <property type="match status" value="1"/>
</dbReference>
<evidence type="ECO:0008006" key="5">
    <source>
        <dbReference type="Google" id="ProtNLM"/>
    </source>
</evidence>
<dbReference type="CDD" id="cd00448">
    <property type="entry name" value="YjgF_YER057c_UK114_family"/>
    <property type="match status" value="1"/>
</dbReference>
<dbReference type="Gene3D" id="3.30.1330.40">
    <property type="entry name" value="RutC-like"/>
    <property type="match status" value="3"/>
</dbReference>
<evidence type="ECO:0000313" key="3">
    <source>
        <dbReference type="EMBL" id="GAA2726694.1"/>
    </source>
</evidence>
<name>A0ABP6GN57_9ACTN</name>
<dbReference type="InterPro" id="IPR035959">
    <property type="entry name" value="RutC-like_sf"/>
</dbReference>
<sequence length="359" mass="38129">MSSETTRLPAVAGTAEDAYAGAFAALASAGLGPADVVHVVEYATKTALDSYERVESARSAALGGHRVPVATVGVEGLPQAGAELSVELTAFPGGGRLVQAHPDEGFHRGTLRVADDIVYLPSVHPHDGTSVVFAEDFREQYRYCLEKAGELLKAADLGLDALVQTTDYTARATRSQYPRCGRPRKELLGGTGPDGRPVHPGAAGIVIDQAVVPGAMVSLDAIASTVPFRAVNPGWKRYETLTYKPGLATERTLFMSGFGSLEPATQKAIFEGDLLAQAEYTYAGIAAVLREAGLGETLPYNSVTRLVEYITPDAVARYEEIAEIRRKYFGDTPALTSVVCSALLRPEFLIEVVPTAVFG</sequence>
<dbReference type="EMBL" id="BAAATZ010000011">
    <property type="protein sequence ID" value="GAA2726694.1"/>
    <property type="molecule type" value="Genomic_DNA"/>
</dbReference>
<evidence type="ECO:0000313" key="4">
    <source>
        <dbReference type="Proteomes" id="UP001501842"/>
    </source>
</evidence>
<dbReference type="Proteomes" id="UP001501842">
    <property type="component" value="Unassembled WGS sequence"/>
</dbReference>
<evidence type="ECO:0000256" key="2">
    <source>
        <dbReference type="SAM" id="MobiDB-lite"/>
    </source>
</evidence>
<keyword evidence="4" id="KW-1185">Reference proteome</keyword>
<protein>
    <recommendedName>
        <fullName evidence="5">Enamine deaminase RidA (YjgF/YER057c/UK114 family)</fullName>
    </recommendedName>
</protein>
<dbReference type="InterPro" id="IPR006175">
    <property type="entry name" value="YjgF/YER057c/UK114"/>
</dbReference>
<dbReference type="PANTHER" id="PTHR11803:SF58">
    <property type="entry name" value="PROTEIN HMF1-RELATED"/>
    <property type="match status" value="1"/>
</dbReference>
<feature type="region of interest" description="Disordered" evidence="2">
    <location>
        <begin position="174"/>
        <end position="194"/>
    </location>
</feature>
<comment type="caution">
    <text evidence="3">The sequence shown here is derived from an EMBL/GenBank/DDBJ whole genome shotgun (WGS) entry which is preliminary data.</text>
</comment>
<comment type="similarity">
    <text evidence="1">Belongs to the RutC family.</text>
</comment>
<dbReference type="RefSeq" id="WP_344450991.1">
    <property type="nucleotide sequence ID" value="NZ_BAAATZ010000011.1"/>
</dbReference>
<dbReference type="SUPFAM" id="SSF55298">
    <property type="entry name" value="YjgF-like"/>
    <property type="match status" value="3"/>
</dbReference>
<dbReference type="PANTHER" id="PTHR11803">
    <property type="entry name" value="2-IMINOBUTANOATE/2-IMINOPROPANOATE DEAMINASE RIDA"/>
    <property type="match status" value="1"/>
</dbReference>
<accession>A0ABP6GN57</accession>
<proteinExistence type="inferred from homology"/>